<name>A0AAD5RTC8_9PEZI</name>
<accession>A0AAD5RTC8</accession>
<proteinExistence type="predicted"/>
<feature type="compositionally biased region" description="Basic residues" evidence="1">
    <location>
        <begin position="51"/>
        <end position="63"/>
    </location>
</feature>
<sequence>MQHRLAIPDLPNQENPVPESAAKPTASRRRDMLKEVPIIFRKAVKGIKKKLLRKWKRHGKKKGRREDTECPSGCHSSPWRPDGIFLPGPTSQPHTNNETETEQPLSHLWPHPITKNHSSTVCSPPEDSPAEVVASVSYYFAQANVDKDCSGSKAHLIPKYKYFGRSPWHPRDADTKTVNSTVPSSVIRILRGKTPPATVRPPTPVESENGGCVGGDDMVTEYGMTSALTVDDGFPSREASAIRLPRDRTGVGDVVLAETRYDFHPPGLECSSSIDLARGTREMGRESIDTFTTAQSERRQSDASGKGLIPVEDCMDERYNA</sequence>
<dbReference type="Proteomes" id="UP001201980">
    <property type="component" value="Unassembled WGS sequence"/>
</dbReference>
<evidence type="ECO:0000256" key="1">
    <source>
        <dbReference type="SAM" id="MobiDB-lite"/>
    </source>
</evidence>
<dbReference type="AlphaFoldDB" id="A0AAD5RTC8"/>
<feature type="compositionally biased region" description="Polar residues" evidence="1">
    <location>
        <begin position="89"/>
        <end position="104"/>
    </location>
</feature>
<reference evidence="2" key="1">
    <citation type="submission" date="2022-07" db="EMBL/GenBank/DDBJ databases">
        <title>Draft genome sequence of Zalerion maritima ATCC 34329, a (micro)plastics degrading marine fungus.</title>
        <authorList>
            <person name="Paco A."/>
            <person name="Goncalves M.F.M."/>
            <person name="Rocha-Santos T.A.P."/>
            <person name="Alves A."/>
        </authorList>
    </citation>
    <scope>NUCLEOTIDE SEQUENCE</scope>
    <source>
        <strain evidence="2">ATCC 34329</strain>
    </source>
</reference>
<keyword evidence="3" id="KW-1185">Reference proteome</keyword>
<feature type="region of interest" description="Disordered" evidence="1">
    <location>
        <begin position="51"/>
        <end position="126"/>
    </location>
</feature>
<feature type="region of interest" description="Disordered" evidence="1">
    <location>
        <begin position="1"/>
        <end position="33"/>
    </location>
</feature>
<protein>
    <submittedName>
        <fullName evidence="2">Uncharacterized protein</fullName>
    </submittedName>
</protein>
<gene>
    <name evidence="2" type="ORF">MKZ38_009409</name>
</gene>
<evidence type="ECO:0000313" key="2">
    <source>
        <dbReference type="EMBL" id="KAJ2903757.1"/>
    </source>
</evidence>
<evidence type="ECO:0000313" key="3">
    <source>
        <dbReference type="Proteomes" id="UP001201980"/>
    </source>
</evidence>
<comment type="caution">
    <text evidence="2">The sequence shown here is derived from an EMBL/GenBank/DDBJ whole genome shotgun (WGS) entry which is preliminary data.</text>
</comment>
<feature type="region of interest" description="Disordered" evidence="1">
    <location>
        <begin position="280"/>
        <end position="321"/>
    </location>
</feature>
<organism evidence="2 3">
    <name type="scientific">Zalerion maritima</name>
    <dbReference type="NCBI Taxonomy" id="339359"/>
    <lineage>
        <taxon>Eukaryota</taxon>
        <taxon>Fungi</taxon>
        <taxon>Dikarya</taxon>
        <taxon>Ascomycota</taxon>
        <taxon>Pezizomycotina</taxon>
        <taxon>Sordariomycetes</taxon>
        <taxon>Lulworthiomycetidae</taxon>
        <taxon>Lulworthiales</taxon>
        <taxon>Lulworthiaceae</taxon>
        <taxon>Zalerion</taxon>
    </lineage>
</organism>
<dbReference type="EMBL" id="JAKWBI020000072">
    <property type="protein sequence ID" value="KAJ2903757.1"/>
    <property type="molecule type" value="Genomic_DNA"/>
</dbReference>